<evidence type="ECO:0000256" key="2">
    <source>
        <dbReference type="ARBA" id="ARBA00022448"/>
    </source>
</evidence>
<comment type="subcellular location">
    <subcellularLocation>
        <location evidence="1 7">Cell membrane</location>
        <topology evidence="1 7">Multi-pass membrane protein</topology>
    </subcellularLocation>
</comment>
<protein>
    <submittedName>
        <fullName evidence="9">Sugar ABC transporter permease</fullName>
    </submittedName>
</protein>
<feature type="transmembrane region" description="Helical" evidence="7">
    <location>
        <begin position="124"/>
        <end position="151"/>
    </location>
</feature>
<dbReference type="Gene3D" id="1.10.3720.10">
    <property type="entry name" value="MetI-like"/>
    <property type="match status" value="1"/>
</dbReference>
<keyword evidence="3" id="KW-1003">Cell membrane</keyword>
<dbReference type="PANTHER" id="PTHR30193">
    <property type="entry name" value="ABC TRANSPORTER PERMEASE PROTEIN"/>
    <property type="match status" value="1"/>
</dbReference>
<reference evidence="9 10" key="2">
    <citation type="journal article" date="2020" name="Microbiol. Resour. Announc.">
        <title>Antarctic desert soil bacteria exhibit high novel natural product potential, evaluated through long-read genome sequencing and comparative genomics.</title>
        <authorList>
            <person name="Benaud N."/>
            <person name="Edwards R.J."/>
            <person name="Amos T.G."/>
            <person name="D'Agostino P.M."/>
            <person name="Gutierrez-Chavez C."/>
            <person name="Montgomery K."/>
            <person name="Nicetic I."/>
            <person name="Ferrari B.C."/>
        </authorList>
    </citation>
    <scope>NUCLEOTIDE SEQUENCE [LARGE SCALE GENOMIC DNA]</scope>
    <source>
        <strain evidence="9 10">SPB151</strain>
    </source>
</reference>
<dbReference type="KEGG" id="kqi:F1D05_06135"/>
<accession>A0A7G6WU97</accession>
<dbReference type="PANTHER" id="PTHR30193:SF37">
    <property type="entry name" value="INNER MEMBRANE ABC TRANSPORTER PERMEASE PROTEIN YCJO"/>
    <property type="match status" value="1"/>
</dbReference>
<dbReference type="InterPro" id="IPR000515">
    <property type="entry name" value="MetI-like"/>
</dbReference>
<keyword evidence="4 7" id="KW-0812">Transmembrane</keyword>
<evidence type="ECO:0000313" key="9">
    <source>
        <dbReference type="EMBL" id="QNE17562.1"/>
    </source>
</evidence>
<dbReference type="InterPro" id="IPR051393">
    <property type="entry name" value="ABC_transporter_permease"/>
</dbReference>
<evidence type="ECO:0000256" key="7">
    <source>
        <dbReference type="RuleBase" id="RU363032"/>
    </source>
</evidence>
<sequence>MTLTATAPAKAPRRTTKPGRRRSVLSFWRFYLALSPFYLIFLVFGLYPVASTILLAFQKWDGLGPRKMVGLQNFGFLIEDSTFWLSLWNTVILFVMSTVPTLVIAMTLAVMLHSAVRFKGIYRIAYFIPNITSLVAAAIFFAAVFSTNFGLINAVLRSLGLPTEDWLRQPWGIKIAISTMIVWQWAGYNTIIYLAGLQAIPTEQYEAAKVDGAGPFRTFFLITLPQLRPVVLFTVIMSTIGGLQTFTEPQVMVGNNGGTGQSGMTVVMYFYNQAFFNNDYGYAGAIALSIFMLVLLFTAINWKLLGGRGRQ</sequence>
<dbReference type="Pfam" id="PF00528">
    <property type="entry name" value="BPD_transp_1"/>
    <property type="match status" value="1"/>
</dbReference>
<organism evidence="9 10">
    <name type="scientific">Kribbella qitaiheensis</name>
    <dbReference type="NCBI Taxonomy" id="1544730"/>
    <lineage>
        <taxon>Bacteria</taxon>
        <taxon>Bacillati</taxon>
        <taxon>Actinomycetota</taxon>
        <taxon>Actinomycetes</taxon>
        <taxon>Propionibacteriales</taxon>
        <taxon>Kribbellaceae</taxon>
        <taxon>Kribbella</taxon>
    </lineage>
</organism>
<reference evidence="10" key="1">
    <citation type="submission" date="2019-09" db="EMBL/GenBank/DDBJ databases">
        <title>Antimicrobial potential of Antarctic Bacteria.</title>
        <authorList>
            <person name="Benaud N."/>
            <person name="Edwards R.J."/>
            <person name="Ferrari B.C."/>
        </authorList>
    </citation>
    <scope>NUCLEOTIDE SEQUENCE [LARGE SCALE GENOMIC DNA]</scope>
    <source>
        <strain evidence="10">SPB151</strain>
    </source>
</reference>
<evidence type="ECO:0000259" key="8">
    <source>
        <dbReference type="PROSITE" id="PS50928"/>
    </source>
</evidence>
<evidence type="ECO:0000256" key="1">
    <source>
        <dbReference type="ARBA" id="ARBA00004651"/>
    </source>
</evidence>
<dbReference type="GO" id="GO:0055085">
    <property type="term" value="P:transmembrane transport"/>
    <property type="evidence" value="ECO:0007669"/>
    <property type="project" value="InterPro"/>
</dbReference>
<proteinExistence type="inferred from homology"/>
<evidence type="ECO:0000256" key="5">
    <source>
        <dbReference type="ARBA" id="ARBA00022989"/>
    </source>
</evidence>
<name>A0A7G6WU97_9ACTN</name>
<evidence type="ECO:0000256" key="6">
    <source>
        <dbReference type="ARBA" id="ARBA00023136"/>
    </source>
</evidence>
<dbReference type="Proteomes" id="UP000515563">
    <property type="component" value="Chromosome"/>
</dbReference>
<dbReference type="GO" id="GO:0005886">
    <property type="term" value="C:plasma membrane"/>
    <property type="evidence" value="ECO:0007669"/>
    <property type="project" value="UniProtKB-SubCell"/>
</dbReference>
<keyword evidence="6 7" id="KW-0472">Membrane</keyword>
<feature type="transmembrane region" description="Helical" evidence="7">
    <location>
        <begin position="227"/>
        <end position="246"/>
    </location>
</feature>
<keyword evidence="2 7" id="KW-0813">Transport</keyword>
<keyword evidence="10" id="KW-1185">Reference proteome</keyword>
<feature type="transmembrane region" description="Helical" evidence="7">
    <location>
        <begin position="91"/>
        <end position="112"/>
    </location>
</feature>
<dbReference type="RefSeq" id="WP_185446389.1">
    <property type="nucleotide sequence ID" value="NZ_CP043661.1"/>
</dbReference>
<feature type="transmembrane region" description="Helical" evidence="7">
    <location>
        <begin position="30"/>
        <end position="57"/>
    </location>
</feature>
<comment type="similarity">
    <text evidence="7">Belongs to the binding-protein-dependent transport system permease family.</text>
</comment>
<dbReference type="InterPro" id="IPR035906">
    <property type="entry name" value="MetI-like_sf"/>
</dbReference>
<keyword evidence="5 7" id="KW-1133">Transmembrane helix</keyword>
<dbReference type="SUPFAM" id="SSF161098">
    <property type="entry name" value="MetI-like"/>
    <property type="match status" value="1"/>
</dbReference>
<evidence type="ECO:0000313" key="10">
    <source>
        <dbReference type="Proteomes" id="UP000515563"/>
    </source>
</evidence>
<feature type="transmembrane region" description="Helical" evidence="7">
    <location>
        <begin position="171"/>
        <end position="195"/>
    </location>
</feature>
<dbReference type="EMBL" id="CP043661">
    <property type="protein sequence ID" value="QNE17562.1"/>
    <property type="molecule type" value="Genomic_DNA"/>
</dbReference>
<dbReference type="PROSITE" id="PS50928">
    <property type="entry name" value="ABC_TM1"/>
    <property type="match status" value="1"/>
</dbReference>
<evidence type="ECO:0000256" key="4">
    <source>
        <dbReference type="ARBA" id="ARBA00022692"/>
    </source>
</evidence>
<evidence type="ECO:0000256" key="3">
    <source>
        <dbReference type="ARBA" id="ARBA00022475"/>
    </source>
</evidence>
<feature type="domain" description="ABC transmembrane type-1" evidence="8">
    <location>
        <begin position="87"/>
        <end position="301"/>
    </location>
</feature>
<dbReference type="AlphaFoldDB" id="A0A7G6WU97"/>
<gene>
    <name evidence="9" type="ORF">F1D05_06135</name>
</gene>
<dbReference type="CDD" id="cd06261">
    <property type="entry name" value="TM_PBP2"/>
    <property type="match status" value="1"/>
</dbReference>
<feature type="transmembrane region" description="Helical" evidence="7">
    <location>
        <begin position="280"/>
        <end position="302"/>
    </location>
</feature>